<dbReference type="RefSeq" id="WP_377353037.1">
    <property type="nucleotide sequence ID" value="NZ_JBHTLQ010000010.1"/>
</dbReference>
<name>A0ABW3T0G2_9CAUL</name>
<sequence>MRSSATPGVFAALGLSLALAACGPKAKVPSDADLLATYQAHKPQLQAAVSDMGRGVDLVSLKGGKVVAEPKGADAVRVARLGEVLRRTGARSVAAGETGPEASPKTAVRFAFLVPGALGSKSIKGLVYDPAANPQDQVRDTDAFARRGEKARFVYVERRIDQDWYIYQWLD</sequence>
<dbReference type="PROSITE" id="PS51257">
    <property type="entry name" value="PROKAR_LIPOPROTEIN"/>
    <property type="match status" value="1"/>
</dbReference>
<keyword evidence="1" id="KW-0732">Signal</keyword>
<protein>
    <submittedName>
        <fullName evidence="2">Uncharacterized protein</fullName>
    </submittedName>
</protein>
<organism evidence="2 3">
    <name type="scientific">Phenylobacterium conjunctum</name>
    <dbReference type="NCBI Taxonomy" id="1298959"/>
    <lineage>
        <taxon>Bacteria</taxon>
        <taxon>Pseudomonadati</taxon>
        <taxon>Pseudomonadota</taxon>
        <taxon>Alphaproteobacteria</taxon>
        <taxon>Caulobacterales</taxon>
        <taxon>Caulobacteraceae</taxon>
        <taxon>Phenylobacterium</taxon>
    </lineage>
</organism>
<evidence type="ECO:0000313" key="2">
    <source>
        <dbReference type="EMBL" id="MFD1190232.1"/>
    </source>
</evidence>
<evidence type="ECO:0000313" key="3">
    <source>
        <dbReference type="Proteomes" id="UP001597216"/>
    </source>
</evidence>
<gene>
    <name evidence="2" type="ORF">ACFQ27_06535</name>
</gene>
<proteinExistence type="predicted"/>
<comment type="caution">
    <text evidence="2">The sequence shown here is derived from an EMBL/GenBank/DDBJ whole genome shotgun (WGS) entry which is preliminary data.</text>
</comment>
<reference evidence="3" key="1">
    <citation type="journal article" date="2019" name="Int. J. Syst. Evol. Microbiol.">
        <title>The Global Catalogue of Microorganisms (GCM) 10K type strain sequencing project: providing services to taxonomists for standard genome sequencing and annotation.</title>
        <authorList>
            <consortium name="The Broad Institute Genomics Platform"/>
            <consortium name="The Broad Institute Genome Sequencing Center for Infectious Disease"/>
            <person name="Wu L."/>
            <person name="Ma J."/>
        </authorList>
    </citation>
    <scope>NUCLEOTIDE SEQUENCE [LARGE SCALE GENOMIC DNA]</scope>
    <source>
        <strain evidence="3">CCUG 55074</strain>
    </source>
</reference>
<accession>A0ABW3T0G2</accession>
<feature type="signal peptide" evidence="1">
    <location>
        <begin position="1"/>
        <end position="20"/>
    </location>
</feature>
<feature type="chain" id="PRO_5045536482" evidence="1">
    <location>
        <begin position="21"/>
        <end position="171"/>
    </location>
</feature>
<evidence type="ECO:0000256" key="1">
    <source>
        <dbReference type="SAM" id="SignalP"/>
    </source>
</evidence>
<dbReference type="Proteomes" id="UP001597216">
    <property type="component" value="Unassembled WGS sequence"/>
</dbReference>
<dbReference type="EMBL" id="JBHTLQ010000010">
    <property type="protein sequence ID" value="MFD1190232.1"/>
    <property type="molecule type" value="Genomic_DNA"/>
</dbReference>
<keyword evidence="3" id="KW-1185">Reference proteome</keyword>